<keyword evidence="3" id="KW-1185">Reference proteome</keyword>
<evidence type="ECO:0000313" key="3">
    <source>
        <dbReference type="Proteomes" id="UP000276542"/>
    </source>
</evidence>
<name>A0A3A5H5Y5_9ACTN</name>
<feature type="domain" description="ACT" evidence="1">
    <location>
        <begin position="4"/>
        <end position="81"/>
    </location>
</feature>
<proteinExistence type="predicted"/>
<evidence type="ECO:0000313" key="2">
    <source>
        <dbReference type="EMBL" id="RJS45952.1"/>
    </source>
</evidence>
<dbReference type="PROSITE" id="PS51671">
    <property type="entry name" value="ACT"/>
    <property type="match status" value="1"/>
</dbReference>
<dbReference type="InterPro" id="IPR002912">
    <property type="entry name" value="ACT_dom"/>
</dbReference>
<reference evidence="3" key="1">
    <citation type="submission" date="2018-09" db="EMBL/GenBank/DDBJ databases">
        <authorList>
            <person name="Zhu H."/>
        </authorList>
    </citation>
    <scope>NUCLEOTIDE SEQUENCE [LARGE SCALE GENOMIC DNA]</scope>
    <source>
        <strain evidence="3">K1W22B-1</strain>
    </source>
</reference>
<dbReference type="RefSeq" id="WP_120059852.1">
    <property type="nucleotide sequence ID" value="NZ_QYRP01000002.1"/>
</dbReference>
<dbReference type="EMBL" id="QYRP01000002">
    <property type="protein sequence ID" value="RJS45952.1"/>
    <property type="molecule type" value="Genomic_DNA"/>
</dbReference>
<comment type="caution">
    <text evidence="2">The sequence shown here is derived from an EMBL/GenBank/DDBJ whole genome shotgun (WGS) entry which is preliminary data.</text>
</comment>
<gene>
    <name evidence="2" type="ORF">D4739_06745</name>
</gene>
<sequence>MPFLLRVELPDIPGSLGRVASAIGEAGGDIEAIEIVEHRADGTAVDDVLLETAPTTMPDSIVSACNALDGVRVIWISRYAAGGNLFLDLEAVEELTANPAEALDRLIDLLPATFRADWGVRLRRNADGSTAVLHGTAAAPENVDWHEITRASHVPSLDENNVLAAVPLIDGELVVIGRRGGPDILDSELARLGHLTALAVSISRAG</sequence>
<dbReference type="Pfam" id="PF01842">
    <property type="entry name" value="ACT"/>
    <property type="match status" value="1"/>
</dbReference>
<dbReference type="Proteomes" id="UP000276542">
    <property type="component" value="Unassembled WGS sequence"/>
</dbReference>
<dbReference type="OrthoDB" id="5243606at2"/>
<dbReference type="Gene3D" id="3.30.70.260">
    <property type="match status" value="1"/>
</dbReference>
<dbReference type="AlphaFoldDB" id="A0A3A5H5Y5"/>
<dbReference type="InterPro" id="IPR045865">
    <property type="entry name" value="ACT-like_dom_sf"/>
</dbReference>
<organism evidence="2 3">
    <name type="scientific">Nocardioides cavernaquae</name>
    <dbReference type="NCBI Taxonomy" id="2321396"/>
    <lineage>
        <taxon>Bacteria</taxon>
        <taxon>Bacillati</taxon>
        <taxon>Actinomycetota</taxon>
        <taxon>Actinomycetes</taxon>
        <taxon>Propionibacteriales</taxon>
        <taxon>Nocardioidaceae</taxon>
        <taxon>Nocardioides</taxon>
    </lineage>
</organism>
<evidence type="ECO:0000259" key="1">
    <source>
        <dbReference type="PROSITE" id="PS51671"/>
    </source>
</evidence>
<protein>
    <submittedName>
        <fullName evidence="2">ACT domain-containing protein</fullName>
    </submittedName>
</protein>
<accession>A0A3A5H5Y5</accession>
<dbReference type="SUPFAM" id="SSF55021">
    <property type="entry name" value="ACT-like"/>
    <property type="match status" value="1"/>
</dbReference>